<feature type="domain" description="FecR protein" evidence="2">
    <location>
        <begin position="181"/>
        <end position="276"/>
    </location>
</feature>
<dbReference type="InterPro" id="IPR012373">
    <property type="entry name" value="Ferrdict_sens_TM"/>
</dbReference>
<dbReference type="PANTHER" id="PTHR30273:SF2">
    <property type="entry name" value="PROTEIN FECR"/>
    <property type="match status" value="1"/>
</dbReference>
<keyword evidence="1" id="KW-0472">Membrane</keyword>
<feature type="transmembrane region" description="Helical" evidence="1">
    <location>
        <begin position="84"/>
        <end position="103"/>
    </location>
</feature>
<evidence type="ECO:0000259" key="3">
    <source>
        <dbReference type="Pfam" id="PF16344"/>
    </source>
</evidence>
<keyword evidence="1" id="KW-1133">Transmembrane helix</keyword>
<dbReference type="Gene3D" id="3.55.50.30">
    <property type="match status" value="1"/>
</dbReference>
<dbReference type="AlphaFoldDB" id="A0AAE3JM06"/>
<sequence length="390" mass="44345">MISEKIEKRIIKYISKSATAKDLDVLIKWVEVSSNRLIFKEYLKDHYAIMFSINNPDPKDVIEKVLKEIRNEKNRIRKNRFRNVFKYAAAAVFIGVLVSGFFFRDKLVNNTKEEIPEVITNNIIVPGSDKATLTLDDGSHIALEEGKSYKKGFVNSTGEKIIYTSSKTKSSKIKHHYLTIPRGGEFSLTLSDGTKVWLNSDSQLKYPVSFADGETRTVELVYGEAYFDVSPSTEHKGAKFKVINKSQDVEVFGTEFNISAYKDETHVYTTLVEGKVAVTNDDDLNQVLTPNQQLRLDTETNKTTVAVVDVESVVSWKNGVFSFRGKNLKDIMKVLSRWYDIEVVFENKELELLKFKGVLAKNQGIEEILSIMKSGTITDYKVMDKTIIIK</sequence>
<dbReference type="Pfam" id="PF04773">
    <property type="entry name" value="FecR"/>
    <property type="match status" value="1"/>
</dbReference>
<proteinExistence type="predicted"/>
<protein>
    <submittedName>
        <fullName evidence="4">DUF4974 domain-containing protein</fullName>
    </submittedName>
</protein>
<dbReference type="Pfam" id="PF16344">
    <property type="entry name" value="FecR_C"/>
    <property type="match status" value="1"/>
</dbReference>
<gene>
    <name evidence="4" type="ORF">L3X37_10590</name>
</gene>
<dbReference type="InterPro" id="IPR032508">
    <property type="entry name" value="FecR_C"/>
</dbReference>
<dbReference type="Gene3D" id="2.60.120.1440">
    <property type="match status" value="1"/>
</dbReference>
<evidence type="ECO:0000256" key="1">
    <source>
        <dbReference type="SAM" id="Phobius"/>
    </source>
</evidence>
<dbReference type="InterPro" id="IPR006860">
    <property type="entry name" value="FecR"/>
</dbReference>
<dbReference type="PANTHER" id="PTHR30273">
    <property type="entry name" value="PERIPLASMIC SIGNAL SENSOR AND SIGMA FACTOR ACTIVATOR FECR-RELATED"/>
    <property type="match status" value="1"/>
</dbReference>
<keyword evidence="5" id="KW-1185">Reference proteome</keyword>
<evidence type="ECO:0000259" key="2">
    <source>
        <dbReference type="Pfam" id="PF04773"/>
    </source>
</evidence>
<keyword evidence="1" id="KW-0812">Transmembrane</keyword>
<dbReference type="RefSeq" id="WP_237240142.1">
    <property type="nucleotide sequence ID" value="NZ_JAKKDU010000011.1"/>
</dbReference>
<reference evidence="4" key="1">
    <citation type="submission" date="2022-01" db="EMBL/GenBank/DDBJ databases">
        <title>Draft genome sequence of Sabulilitoribacter arenilitoris KCTC 52401.</title>
        <authorList>
            <person name="Oh J.-S."/>
        </authorList>
    </citation>
    <scope>NUCLEOTIDE SEQUENCE</scope>
    <source>
        <strain evidence="4">HMF6543</strain>
    </source>
</reference>
<dbReference type="EMBL" id="JAKKDU010000011">
    <property type="protein sequence ID" value="MCF7568807.1"/>
    <property type="molecule type" value="Genomic_DNA"/>
</dbReference>
<evidence type="ECO:0000313" key="4">
    <source>
        <dbReference type="EMBL" id="MCF7568807.1"/>
    </source>
</evidence>
<dbReference type="GO" id="GO:0016989">
    <property type="term" value="F:sigma factor antagonist activity"/>
    <property type="evidence" value="ECO:0007669"/>
    <property type="project" value="TreeGrafter"/>
</dbReference>
<dbReference type="Proteomes" id="UP001199795">
    <property type="component" value="Unassembled WGS sequence"/>
</dbReference>
<organism evidence="4 5">
    <name type="scientific">Wocania arenilitoris</name>
    <dbReference type="NCBI Taxonomy" id="2044858"/>
    <lineage>
        <taxon>Bacteria</taxon>
        <taxon>Pseudomonadati</taxon>
        <taxon>Bacteroidota</taxon>
        <taxon>Flavobacteriia</taxon>
        <taxon>Flavobacteriales</taxon>
        <taxon>Flavobacteriaceae</taxon>
        <taxon>Wocania</taxon>
    </lineage>
</organism>
<evidence type="ECO:0000313" key="5">
    <source>
        <dbReference type="Proteomes" id="UP001199795"/>
    </source>
</evidence>
<feature type="domain" description="Protein FecR C-terminal" evidence="3">
    <location>
        <begin position="321"/>
        <end position="389"/>
    </location>
</feature>
<accession>A0AAE3JM06</accession>
<comment type="caution">
    <text evidence="4">The sequence shown here is derived from an EMBL/GenBank/DDBJ whole genome shotgun (WGS) entry which is preliminary data.</text>
</comment>
<name>A0AAE3JM06_9FLAO</name>